<proteinExistence type="predicted"/>
<organism evidence="6 7">
    <name type="scientific">Drosophila kikkawai</name>
    <name type="common">Fruit fly</name>
    <dbReference type="NCBI Taxonomy" id="30033"/>
    <lineage>
        <taxon>Eukaryota</taxon>
        <taxon>Metazoa</taxon>
        <taxon>Ecdysozoa</taxon>
        <taxon>Arthropoda</taxon>
        <taxon>Hexapoda</taxon>
        <taxon>Insecta</taxon>
        <taxon>Pterygota</taxon>
        <taxon>Neoptera</taxon>
        <taxon>Endopterygota</taxon>
        <taxon>Diptera</taxon>
        <taxon>Brachycera</taxon>
        <taxon>Muscomorpha</taxon>
        <taxon>Ephydroidea</taxon>
        <taxon>Drosophilidae</taxon>
        <taxon>Drosophila</taxon>
        <taxon>Sophophora</taxon>
    </lineage>
</organism>
<keyword evidence="6" id="KW-1185">Reference proteome</keyword>
<evidence type="ECO:0000313" key="7">
    <source>
        <dbReference type="RefSeq" id="XP_017035603.1"/>
    </source>
</evidence>
<dbReference type="InterPro" id="IPR018247">
    <property type="entry name" value="EF_Hand_1_Ca_BS"/>
</dbReference>
<evidence type="ECO:0000256" key="3">
    <source>
        <dbReference type="ARBA" id="ARBA00022837"/>
    </source>
</evidence>
<dbReference type="PROSITE" id="PS00018">
    <property type="entry name" value="EF_HAND_1"/>
    <property type="match status" value="1"/>
</dbReference>
<dbReference type="SUPFAM" id="SSF47473">
    <property type="entry name" value="EF-hand"/>
    <property type="match status" value="1"/>
</dbReference>
<protein>
    <recommendedName>
        <fullName evidence="5">EF-hand domain-containing protein</fullName>
    </recommendedName>
</protein>
<keyword evidence="1" id="KW-0479">Metal-binding</keyword>
<sequence length="357" mass="40636">MSEADSVVWRKFEISAATPNNSHISLRTELKIEEIEEQNELKKTAEKQQEKATETETVSQKAVKDEEPREDPEEESESFKEFHSRESSGDTKSLTFDSSCISQAPQKLSHSEEDLPLQEGCGDTDDLSCPSSFLSCSSYERLRQSICKRDRRTSTLNVRSPVDLDLEQDLETTISEIKLRHSSSASSVMKGRSLSLTNNSRDRAIGFESNNNCWPYFRHSDIDGALSAFKRVDEDKNGYISLCELKRFLEILEMPQTHLKAKKIMAQVVGGSEERLNFSEALLIFGSVKHRLVPLRWRLHQREKGQFVINDRVDVAQVGVTGAKLFFEAKIALQTPRYQRETIKKSTEVLKEPQSEP</sequence>
<evidence type="ECO:0000259" key="5">
    <source>
        <dbReference type="PROSITE" id="PS50222"/>
    </source>
</evidence>
<dbReference type="GeneID" id="108084090"/>
<evidence type="ECO:0000256" key="4">
    <source>
        <dbReference type="SAM" id="MobiDB-lite"/>
    </source>
</evidence>
<evidence type="ECO:0000313" key="6">
    <source>
        <dbReference type="Proteomes" id="UP001652661"/>
    </source>
</evidence>
<dbReference type="GO" id="GO:0005509">
    <property type="term" value="F:calcium ion binding"/>
    <property type="evidence" value="ECO:0007669"/>
    <property type="project" value="InterPro"/>
</dbReference>
<reference evidence="7" key="1">
    <citation type="submission" date="2025-08" db="UniProtKB">
        <authorList>
            <consortium name="RefSeq"/>
        </authorList>
    </citation>
    <scope>IDENTIFICATION</scope>
    <source>
        <strain evidence="7">14028-0561.14</strain>
        <tissue evidence="7">Whole fly</tissue>
    </source>
</reference>
<dbReference type="PANTHER" id="PTHR13025">
    <property type="entry name" value="EF-HAND DOMAIN-CONTAINING PROTEIN D"/>
    <property type="match status" value="1"/>
</dbReference>
<dbReference type="PROSITE" id="PS50222">
    <property type="entry name" value="EF_HAND_2"/>
    <property type="match status" value="1"/>
</dbReference>
<feature type="compositionally biased region" description="Basic and acidic residues" evidence="4">
    <location>
        <begin position="40"/>
        <end position="54"/>
    </location>
</feature>
<feature type="compositionally biased region" description="Basic and acidic residues" evidence="4">
    <location>
        <begin position="77"/>
        <end position="89"/>
    </location>
</feature>
<dbReference type="Gene3D" id="1.10.238.10">
    <property type="entry name" value="EF-hand"/>
    <property type="match status" value="1"/>
</dbReference>
<dbReference type="AlphaFoldDB" id="A0A6P4JLR8"/>
<accession>A0A6P4JLR8</accession>
<name>A0A6P4JLR8_DROKI</name>
<gene>
    <name evidence="7" type="primary">LOC108084090</name>
</gene>
<keyword evidence="3" id="KW-0106">Calcium</keyword>
<evidence type="ECO:0000256" key="2">
    <source>
        <dbReference type="ARBA" id="ARBA00022737"/>
    </source>
</evidence>
<feature type="compositionally biased region" description="Polar residues" evidence="4">
    <location>
        <begin position="90"/>
        <end position="100"/>
    </location>
</feature>
<feature type="region of interest" description="Disordered" evidence="4">
    <location>
        <begin position="40"/>
        <end position="100"/>
    </location>
</feature>
<dbReference type="RefSeq" id="XP_017035603.1">
    <property type="nucleotide sequence ID" value="XM_017180114.3"/>
</dbReference>
<dbReference type="CDD" id="cd00051">
    <property type="entry name" value="EFh"/>
    <property type="match status" value="1"/>
</dbReference>
<feature type="domain" description="EF-hand" evidence="5">
    <location>
        <begin position="220"/>
        <end position="255"/>
    </location>
</feature>
<dbReference type="PANTHER" id="PTHR13025:SF6">
    <property type="entry name" value="EF-HAND DOMAIN-CONTAINING PROTEIN-RELATED"/>
    <property type="match status" value="1"/>
</dbReference>
<keyword evidence="2" id="KW-0677">Repeat</keyword>
<dbReference type="InterPro" id="IPR011992">
    <property type="entry name" value="EF-hand-dom_pair"/>
</dbReference>
<dbReference type="OrthoDB" id="6572480at2759"/>
<dbReference type="InterPro" id="IPR002048">
    <property type="entry name" value="EF_hand_dom"/>
</dbReference>
<evidence type="ECO:0000256" key="1">
    <source>
        <dbReference type="ARBA" id="ARBA00022723"/>
    </source>
</evidence>
<dbReference type="InterPro" id="IPR040365">
    <property type="entry name" value="EFHD1/2"/>
</dbReference>
<dbReference type="Proteomes" id="UP001652661">
    <property type="component" value="Chromosome 3R"/>
</dbReference>